<dbReference type="EMBL" id="JBBWWQ010000016">
    <property type="protein sequence ID" value="KAK8925961.1"/>
    <property type="molecule type" value="Genomic_DNA"/>
</dbReference>
<comment type="caution">
    <text evidence="2">The sequence shown here is derived from an EMBL/GenBank/DDBJ whole genome shotgun (WGS) entry which is preliminary data.</text>
</comment>
<dbReference type="Gene3D" id="2.60.120.10">
    <property type="entry name" value="Jelly Rolls"/>
    <property type="match status" value="1"/>
</dbReference>
<dbReference type="GO" id="GO:0005975">
    <property type="term" value="P:carbohydrate metabolic process"/>
    <property type="evidence" value="ECO:0007669"/>
    <property type="project" value="InterPro"/>
</dbReference>
<feature type="region of interest" description="Disordered" evidence="1">
    <location>
        <begin position="1"/>
        <end position="36"/>
    </location>
</feature>
<dbReference type="GO" id="GO:0016853">
    <property type="term" value="F:isomerase activity"/>
    <property type="evidence" value="ECO:0007669"/>
    <property type="project" value="InterPro"/>
</dbReference>
<accession>A0AAP0B2Y5</accession>
<keyword evidence="3" id="KW-1185">Reference proteome</keyword>
<protein>
    <submittedName>
        <fullName evidence="2">DNA-damage-repair/toleration protein DRT102</fullName>
    </submittedName>
</protein>
<reference evidence="2 3" key="1">
    <citation type="journal article" date="2022" name="Nat. Plants">
        <title>Genomes of leafy and leafless Platanthera orchids illuminate the evolution of mycoheterotrophy.</title>
        <authorList>
            <person name="Li M.H."/>
            <person name="Liu K.W."/>
            <person name="Li Z."/>
            <person name="Lu H.C."/>
            <person name="Ye Q.L."/>
            <person name="Zhang D."/>
            <person name="Wang J.Y."/>
            <person name="Li Y.F."/>
            <person name="Zhong Z.M."/>
            <person name="Liu X."/>
            <person name="Yu X."/>
            <person name="Liu D.K."/>
            <person name="Tu X.D."/>
            <person name="Liu B."/>
            <person name="Hao Y."/>
            <person name="Liao X.Y."/>
            <person name="Jiang Y.T."/>
            <person name="Sun W.H."/>
            <person name="Chen J."/>
            <person name="Chen Y.Q."/>
            <person name="Ai Y."/>
            <person name="Zhai J.W."/>
            <person name="Wu S.S."/>
            <person name="Zhou Z."/>
            <person name="Hsiao Y.Y."/>
            <person name="Wu W.L."/>
            <person name="Chen Y.Y."/>
            <person name="Lin Y.F."/>
            <person name="Hsu J.L."/>
            <person name="Li C.Y."/>
            <person name="Wang Z.W."/>
            <person name="Zhao X."/>
            <person name="Zhong W.Y."/>
            <person name="Ma X.K."/>
            <person name="Ma L."/>
            <person name="Huang J."/>
            <person name="Chen G.Z."/>
            <person name="Huang M.Z."/>
            <person name="Huang L."/>
            <person name="Peng D.H."/>
            <person name="Luo Y.B."/>
            <person name="Zou S.Q."/>
            <person name="Chen S.P."/>
            <person name="Lan S."/>
            <person name="Tsai W.C."/>
            <person name="Van de Peer Y."/>
            <person name="Liu Z.J."/>
        </authorList>
    </citation>
    <scope>NUCLEOTIDE SEQUENCE [LARGE SCALE GENOMIC DNA]</scope>
    <source>
        <strain evidence="2">Lor287</strain>
    </source>
</reference>
<evidence type="ECO:0000313" key="2">
    <source>
        <dbReference type="EMBL" id="KAK8925961.1"/>
    </source>
</evidence>
<sequence length="189" mass="22309">MIPRSRWPNPSPMDPSPSKSLTSWMQPQGGPGLPPTSTLFPESKSFILHRYVLLRRTDRTRRLLLPFLDGNWRTPRLRHERLRFHLRQPHVWAPPVVKFEARSLELTHHHTFGHDVLVIKGRKKVWNLDENESYELGEVDYLFAPVGDKHRVMYFTWFFIRWDGDWDIFQDKELEAAASAIKVEIEGSN</sequence>
<proteinExistence type="predicted"/>
<dbReference type="InterPro" id="IPR003500">
    <property type="entry name" value="RpiB_LacA_LacB"/>
</dbReference>
<evidence type="ECO:0000313" key="3">
    <source>
        <dbReference type="Proteomes" id="UP001418222"/>
    </source>
</evidence>
<dbReference type="InterPro" id="IPR014710">
    <property type="entry name" value="RmlC-like_jellyroll"/>
</dbReference>
<name>A0AAP0B2Y5_9ASPA</name>
<organism evidence="2 3">
    <name type="scientific">Platanthera zijinensis</name>
    <dbReference type="NCBI Taxonomy" id="2320716"/>
    <lineage>
        <taxon>Eukaryota</taxon>
        <taxon>Viridiplantae</taxon>
        <taxon>Streptophyta</taxon>
        <taxon>Embryophyta</taxon>
        <taxon>Tracheophyta</taxon>
        <taxon>Spermatophyta</taxon>
        <taxon>Magnoliopsida</taxon>
        <taxon>Liliopsida</taxon>
        <taxon>Asparagales</taxon>
        <taxon>Orchidaceae</taxon>
        <taxon>Orchidoideae</taxon>
        <taxon>Orchideae</taxon>
        <taxon>Orchidinae</taxon>
        <taxon>Platanthera</taxon>
    </lineage>
</organism>
<dbReference type="PANTHER" id="PTHR30345">
    <property type="entry name" value="RIBOSE-5-PHOSPHATE ISOMERASE B"/>
    <property type="match status" value="1"/>
</dbReference>
<gene>
    <name evidence="2" type="primary">DRT102</name>
    <name evidence="2" type="ORF">KSP39_PZI018038</name>
</gene>
<dbReference type="AlphaFoldDB" id="A0AAP0B2Y5"/>
<dbReference type="SUPFAM" id="SSF51182">
    <property type="entry name" value="RmlC-like cupins"/>
    <property type="match status" value="1"/>
</dbReference>
<dbReference type="CDD" id="cd02208">
    <property type="entry name" value="cupin_RmlC-like"/>
    <property type="match status" value="1"/>
</dbReference>
<evidence type="ECO:0000256" key="1">
    <source>
        <dbReference type="SAM" id="MobiDB-lite"/>
    </source>
</evidence>
<dbReference type="Proteomes" id="UP001418222">
    <property type="component" value="Unassembled WGS sequence"/>
</dbReference>
<dbReference type="InterPro" id="IPR011051">
    <property type="entry name" value="RmlC_Cupin_sf"/>
</dbReference>
<dbReference type="PANTHER" id="PTHR30345:SF0">
    <property type="entry name" value="DNA DAMAGE-REPAIR_TOLERATION PROTEIN DRT102"/>
    <property type="match status" value="1"/>
</dbReference>
<feature type="compositionally biased region" description="Polar residues" evidence="1">
    <location>
        <begin position="17"/>
        <end position="26"/>
    </location>
</feature>